<dbReference type="EMBL" id="ASGP02000004">
    <property type="protein sequence ID" value="KAH9511418.1"/>
    <property type="molecule type" value="Genomic_DNA"/>
</dbReference>
<evidence type="ECO:0000313" key="2">
    <source>
        <dbReference type="EMBL" id="KAH9511418.1"/>
    </source>
</evidence>
<feature type="compositionally biased region" description="Basic residues" evidence="1">
    <location>
        <begin position="51"/>
        <end position="61"/>
    </location>
</feature>
<dbReference type="Proteomes" id="UP000790347">
    <property type="component" value="Unassembled WGS sequence"/>
</dbReference>
<sequence>MPEYVVGDCGGGGGGSAAVVVNSFPHPIDCTLRVLHLVGDGQPRHQENTKIARKRNQSING</sequence>
<reference evidence="2" key="2">
    <citation type="journal article" date="2022" name="Res Sq">
        <title>Comparative Genomics Reveals Insights into the Divergent Evolution of Astigmatic Mites and Household Pest Adaptations.</title>
        <authorList>
            <person name="Xiong Q."/>
            <person name="Wan A.T.-Y."/>
            <person name="Liu X.-Y."/>
            <person name="Fung C.S.-H."/>
            <person name="Xiao X."/>
            <person name="Malainual N."/>
            <person name="Hou J."/>
            <person name="Wang L."/>
            <person name="Wang M."/>
            <person name="Yang K."/>
            <person name="Cui Y."/>
            <person name="Leung E."/>
            <person name="Nong W."/>
            <person name="Shin S.-K."/>
            <person name="Au S."/>
            <person name="Jeong K.Y."/>
            <person name="Chew F.T."/>
            <person name="Hui J."/>
            <person name="Leung T.F."/>
            <person name="Tungtrongchitr A."/>
            <person name="Zhong N."/>
            <person name="Liu Z."/>
            <person name="Tsui S."/>
        </authorList>
    </citation>
    <scope>NUCLEOTIDE SEQUENCE</scope>
    <source>
        <strain evidence="2">Derf</strain>
        <tissue evidence="2">Whole organism</tissue>
    </source>
</reference>
<feature type="region of interest" description="Disordered" evidence="1">
    <location>
        <begin position="41"/>
        <end position="61"/>
    </location>
</feature>
<evidence type="ECO:0000256" key="1">
    <source>
        <dbReference type="SAM" id="MobiDB-lite"/>
    </source>
</evidence>
<reference evidence="2" key="1">
    <citation type="submission" date="2013-05" db="EMBL/GenBank/DDBJ databases">
        <authorList>
            <person name="Yim A.K.Y."/>
            <person name="Chan T.F."/>
            <person name="Ji K.M."/>
            <person name="Liu X.Y."/>
            <person name="Zhou J.W."/>
            <person name="Li R.Q."/>
            <person name="Yang K.Y."/>
            <person name="Li J."/>
            <person name="Li M."/>
            <person name="Law P.T.W."/>
            <person name="Wu Y.L."/>
            <person name="Cai Z.L."/>
            <person name="Qin H."/>
            <person name="Bao Y."/>
            <person name="Leung R.K.K."/>
            <person name="Ng P.K.S."/>
            <person name="Zou J."/>
            <person name="Zhong X.J."/>
            <person name="Ran P.X."/>
            <person name="Zhong N.S."/>
            <person name="Liu Z.G."/>
            <person name="Tsui S.K.W."/>
        </authorList>
    </citation>
    <scope>NUCLEOTIDE SEQUENCE</scope>
    <source>
        <strain evidence="2">Derf</strain>
        <tissue evidence="2">Whole organism</tissue>
    </source>
</reference>
<accession>A0A922L678</accession>
<keyword evidence="3" id="KW-1185">Reference proteome</keyword>
<dbReference type="AlphaFoldDB" id="A0A922L678"/>
<name>A0A922L678_DERFA</name>
<gene>
    <name evidence="2" type="ORF">DERF_009880</name>
</gene>
<proteinExistence type="predicted"/>
<protein>
    <submittedName>
        <fullName evidence="2">Uncharacterized protein</fullName>
    </submittedName>
</protein>
<evidence type="ECO:0000313" key="3">
    <source>
        <dbReference type="Proteomes" id="UP000790347"/>
    </source>
</evidence>
<comment type="caution">
    <text evidence="2">The sequence shown here is derived from an EMBL/GenBank/DDBJ whole genome shotgun (WGS) entry which is preliminary data.</text>
</comment>
<organism evidence="2 3">
    <name type="scientific">Dermatophagoides farinae</name>
    <name type="common">American house dust mite</name>
    <dbReference type="NCBI Taxonomy" id="6954"/>
    <lineage>
        <taxon>Eukaryota</taxon>
        <taxon>Metazoa</taxon>
        <taxon>Ecdysozoa</taxon>
        <taxon>Arthropoda</taxon>
        <taxon>Chelicerata</taxon>
        <taxon>Arachnida</taxon>
        <taxon>Acari</taxon>
        <taxon>Acariformes</taxon>
        <taxon>Sarcoptiformes</taxon>
        <taxon>Astigmata</taxon>
        <taxon>Psoroptidia</taxon>
        <taxon>Analgoidea</taxon>
        <taxon>Pyroglyphidae</taxon>
        <taxon>Dermatophagoidinae</taxon>
        <taxon>Dermatophagoides</taxon>
    </lineage>
</organism>